<feature type="active site" description="Proton acceptor" evidence="2">
    <location>
        <position position="128"/>
    </location>
</feature>
<comment type="catalytic activity">
    <reaction evidence="2">
        <text>a 3'-end 2',3'-cyclophospho-ribonucleotide-RNA + H2O = a 3'-end 2'-phospho-ribonucleotide-RNA + H(+)</text>
        <dbReference type="Rhea" id="RHEA:11828"/>
        <dbReference type="Rhea" id="RHEA-COMP:10464"/>
        <dbReference type="Rhea" id="RHEA-COMP:17353"/>
        <dbReference type="ChEBI" id="CHEBI:15377"/>
        <dbReference type="ChEBI" id="CHEBI:15378"/>
        <dbReference type="ChEBI" id="CHEBI:83064"/>
        <dbReference type="ChEBI" id="CHEBI:173113"/>
        <dbReference type="EC" id="3.1.4.58"/>
    </reaction>
</comment>
<dbReference type="RefSeq" id="WP_153791766.1">
    <property type="nucleotide sequence ID" value="NZ_CP045915.1"/>
</dbReference>
<dbReference type="Pfam" id="PF13563">
    <property type="entry name" value="2_5_RNA_ligase2"/>
    <property type="match status" value="1"/>
</dbReference>
<evidence type="ECO:0000313" key="4">
    <source>
        <dbReference type="Proteomes" id="UP000339690"/>
    </source>
</evidence>
<gene>
    <name evidence="3" type="primary">thpR</name>
    <name evidence="3" type="ORF">GI584_15495</name>
</gene>
<dbReference type="PANTHER" id="PTHR35561">
    <property type="entry name" value="RNA 2',3'-CYCLIC PHOSPHODIESTERASE"/>
    <property type="match status" value="1"/>
</dbReference>
<comment type="similarity">
    <text evidence="2">Belongs to the 2H phosphoesterase superfamily. ThpR family.</text>
</comment>
<keyword evidence="4" id="KW-1185">Reference proteome</keyword>
<dbReference type="EC" id="3.1.4.58" evidence="2"/>
<dbReference type="NCBIfam" id="TIGR02258">
    <property type="entry name" value="2_5_ligase"/>
    <property type="match status" value="1"/>
</dbReference>
<evidence type="ECO:0000256" key="2">
    <source>
        <dbReference type="HAMAP-Rule" id="MF_01940"/>
    </source>
</evidence>
<name>A0A5Q2TNE1_9BACI</name>
<dbReference type="PANTHER" id="PTHR35561:SF1">
    <property type="entry name" value="RNA 2',3'-CYCLIC PHOSPHODIESTERASE"/>
    <property type="match status" value="1"/>
</dbReference>
<dbReference type="Gene3D" id="3.90.1140.10">
    <property type="entry name" value="Cyclic phosphodiesterase"/>
    <property type="match status" value="1"/>
</dbReference>
<dbReference type="KEGG" id="grc:GI584_15495"/>
<evidence type="ECO:0000256" key="1">
    <source>
        <dbReference type="ARBA" id="ARBA00022801"/>
    </source>
</evidence>
<proteinExistence type="inferred from homology"/>
<dbReference type="AlphaFoldDB" id="A0A5Q2TNE1"/>
<dbReference type="EMBL" id="CP045915">
    <property type="protein sequence ID" value="QGH35370.1"/>
    <property type="molecule type" value="Genomic_DNA"/>
</dbReference>
<feature type="active site" description="Proton donor" evidence="2">
    <location>
        <position position="45"/>
    </location>
</feature>
<sequence>MNNINKHYFIAVELNTETKKWLYQIQQKIKEDFHYKNWVNQNDFHITLHFFGAINKSKLYRIVEQVEQLNNEAFTAEIGDLSTFGSPDRPRVLWVGVKNNSALSQLHYDVQQIVAKYVPIEKRTFTPHITLAKKWASEQQLQHQSILNQPTGVKQLHVNKVVIYEIHPEKKQKYQIWRQFELK</sequence>
<dbReference type="InterPro" id="IPR004175">
    <property type="entry name" value="RNA_CPDase"/>
</dbReference>
<dbReference type="Proteomes" id="UP000339690">
    <property type="component" value="Chromosome"/>
</dbReference>
<feature type="short sequence motif" description="HXTX 1" evidence="2">
    <location>
        <begin position="45"/>
        <end position="48"/>
    </location>
</feature>
<accession>A0A5Q2TNE1</accession>
<reference evidence="3 4" key="1">
    <citation type="submission" date="2019-11" db="EMBL/GenBank/DDBJ databases">
        <title>Gracilibacillus salitolerans sp. nov., a moderate halophile isolated from a saline soil in northwest China.</title>
        <authorList>
            <person name="Gan L."/>
        </authorList>
    </citation>
    <scope>NUCLEOTIDE SEQUENCE [LARGE SCALE GENOMIC DNA]</scope>
    <source>
        <strain evidence="3 4">SCU50</strain>
    </source>
</reference>
<organism evidence="3 4">
    <name type="scientific">Gracilibacillus salitolerans</name>
    <dbReference type="NCBI Taxonomy" id="2663022"/>
    <lineage>
        <taxon>Bacteria</taxon>
        <taxon>Bacillati</taxon>
        <taxon>Bacillota</taxon>
        <taxon>Bacilli</taxon>
        <taxon>Bacillales</taxon>
        <taxon>Bacillaceae</taxon>
        <taxon>Gracilibacillus</taxon>
    </lineage>
</organism>
<dbReference type="HAMAP" id="MF_01940">
    <property type="entry name" value="RNA_CPDase"/>
    <property type="match status" value="1"/>
</dbReference>
<dbReference type="GO" id="GO:0008664">
    <property type="term" value="F:RNA 2',3'-cyclic 3'-phosphodiesterase activity"/>
    <property type="evidence" value="ECO:0007669"/>
    <property type="project" value="UniProtKB-EC"/>
</dbReference>
<dbReference type="GO" id="GO:0004113">
    <property type="term" value="F:2',3'-cyclic-nucleotide 3'-phosphodiesterase activity"/>
    <property type="evidence" value="ECO:0007669"/>
    <property type="project" value="InterPro"/>
</dbReference>
<evidence type="ECO:0000313" key="3">
    <source>
        <dbReference type="EMBL" id="QGH35370.1"/>
    </source>
</evidence>
<dbReference type="InterPro" id="IPR009097">
    <property type="entry name" value="Cyclic_Pdiesterase"/>
</dbReference>
<keyword evidence="1 2" id="KW-0378">Hydrolase</keyword>
<protein>
    <recommendedName>
        <fullName evidence="2">RNA 2',3'-cyclic phosphodiesterase</fullName>
        <shortName evidence="2">RNA 2',3'-CPDase</shortName>
        <ecNumber evidence="2">3.1.4.58</ecNumber>
    </recommendedName>
</protein>
<comment type="function">
    <text evidence="2">Hydrolyzes RNA 2',3'-cyclic phosphodiester to an RNA 2'-phosphomonoester.</text>
</comment>
<dbReference type="SUPFAM" id="SSF55144">
    <property type="entry name" value="LigT-like"/>
    <property type="match status" value="1"/>
</dbReference>
<feature type="short sequence motif" description="HXTX 2" evidence="2">
    <location>
        <begin position="128"/>
        <end position="131"/>
    </location>
</feature>